<evidence type="ECO:0000313" key="2">
    <source>
        <dbReference type="EMBL" id="CAG6398058.1"/>
    </source>
</evidence>
<reference evidence="2" key="1">
    <citation type="submission" date="2021-05" db="EMBL/GenBank/DDBJ databases">
        <authorList>
            <person name="Arsene-Ploetze F."/>
        </authorList>
    </citation>
    <scope>NUCLEOTIDE SEQUENCE</scope>
    <source>
        <strain evidence="2">DSM 42138</strain>
    </source>
</reference>
<keyword evidence="3" id="KW-1185">Reference proteome</keyword>
<name>A0A9W4DXY9_9ACTN</name>
<evidence type="ECO:0000313" key="3">
    <source>
        <dbReference type="Proteomes" id="UP001152519"/>
    </source>
</evidence>
<gene>
    <name evidence="2" type="ORF">SCOCK_630003</name>
</gene>
<dbReference type="Proteomes" id="UP001152519">
    <property type="component" value="Unassembled WGS sequence"/>
</dbReference>
<feature type="compositionally biased region" description="Low complexity" evidence="1">
    <location>
        <begin position="73"/>
        <end position="82"/>
    </location>
</feature>
<accession>A0A9W4DXY9</accession>
<protein>
    <submittedName>
        <fullName evidence="2">Uncharacterized protein</fullName>
    </submittedName>
</protein>
<organism evidence="2 3">
    <name type="scientific">Actinacidiphila cocklensis</name>
    <dbReference type="NCBI Taxonomy" id="887465"/>
    <lineage>
        <taxon>Bacteria</taxon>
        <taxon>Bacillati</taxon>
        <taxon>Actinomycetota</taxon>
        <taxon>Actinomycetes</taxon>
        <taxon>Kitasatosporales</taxon>
        <taxon>Streptomycetaceae</taxon>
        <taxon>Actinacidiphila</taxon>
    </lineage>
</organism>
<dbReference type="EMBL" id="CAJSLV010000096">
    <property type="protein sequence ID" value="CAG6398058.1"/>
    <property type="molecule type" value="Genomic_DNA"/>
</dbReference>
<comment type="caution">
    <text evidence="2">The sequence shown here is derived from an EMBL/GenBank/DDBJ whole genome shotgun (WGS) entry which is preliminary data.</text>
</comment>
<feature type="region of interest" description="Disordered" evidence="1">
    <location>
        <begin position="1"/>
        <end position="90"/>
    </location>
</feature>
<dbReference type="AlphaFoldDB" id="A0A9W4DXY9"/>
<proteinExistence type="predicted"/>
<evidence type="ECO:0000256" key="1">
    <source>
        <dbReference type="SAM" id="MobiDB-lite"/>
    </source>
</evidence>
<sequence length="128" mass="13810">MLGAGRMARQGTRTGPVLAQRPARGHPADHPGPAGPTPLAHRARLPRDEAGLGPGPLRRPHIQRLAPPRHPGLRGPRLLHPAQTGHRPKRHGVGLSLYQVVRDLQLLLATWAGACPTCHRDIPIPIHT</sequence>